<keyword evidence="4" id="KW-0732">Signal</keyword>
<keyword evidence="5" id="KW-0812">Transmembrane</keyword>
<keyword evidence="3" id="KW-0479">Metal-binding</keyword>
<evidence type="ECO:0000256" key="2">
    <source>
        <dbReference type="ARBA" id="ARBA00022448"/>
    </source>
</evidence>
<dbReference type="GO" id="GO:0030001">
    <property type="term" value="P:metal ion transport"/>
    <property type="evidence" value="ECO:0007669"/>
    <property type="project" value="InterPro"/>
</dbReference>
<keyword evidence="2" id="KW-0813">Transport</keyword>
<evidence type="ECO:0000256" key="1">
    <source>
        <dbReference type="ARBA" id="ARBA00004196"/>
    </source>
</evidence>
<keyword evidence="5" id="KW-1133">Transmembrane helix</keyword>
<dbReference type="Gene3D" id="3.40.50.1980">
    <property type="entry name" value="Nitrogenase molybdenum iron protein domain"/>
    <property type="match status" value="1"/>
</dbReference>
<reference evidence="6" key="1">
    <citation type="journal article" date="2020" name="mSystems">
        <title>Genome- and Community-Level Interaction Insights into Carbon Utilization and Element Cycling Functions of Hydrothermarchaeota in Hydrothermal Sediment.</title>
        <authorList>
            <person name="Zhou Z."/>
            <person name="Liu Y."/>
            <person name="Xu W."/>
            <person name="Pan J."/>
            <person name="Luo Z.H."/>
            <person name="Li M."/>
        </authorList>
    </citation>
    <scope>NUCLEOTIDE SEQUENCE [LARGE SCALE GENOMIC DNA]</scope>
    <source>
        <strain evidence="6">SpSt-1116</strain>
    </source>
</reference>
<proteinExistence type="predicted"/>
<dbReference type="SUPFAM" id="SSF53807">
    <property type="entry name" value="Helical backbone' metal receptor"/>
    <property type="match status" value="1"/>
</dbReference>
<evidence type="ECO:0000313" key="6">
    <source>
        <dbReference type="EMBL" id="HHQ80403.1"/>
    </source>
</evidence>
<dbReference type="InterPro" id="IPR006127">
    <property type="entry name" value="ZnuA-like"/>
</dbReference>
<dbReference type="Pfam" id="PF01297">
    <property type="entry name" value="ZnuA"/>
    <property type="match status" value="1"/>
</dbReference>
<comment type="caution">
    <text evidence="6">The sequence shown here is derived from an EMBL/GenBank/DDBJ whole genome shotgun (WGS) entry which is preliminary data.</text>
</comment>
<evidence type="ECO:0000256" key="5">
    <source>
        <dbReference type="SAM" id="Phobius"/>
    </source>
</evidence>
<organism evidence="6">
    <name type="scientific">Fervidicoccus fontis</name>
    <dbReference type="NCBI Taxonomy" id="683846"/>
    <lineage>
        <taxon>Archaea</taxon>
        <taxon>Thermoproteota</taxon>
        <taxon>Thermoprotei</taxon>
        <taxon>Fervidicoccales</taxon>
        <taxon>Fervidicoccaceae</taxon>
        <taxon>Fervidicoccus</taxon>
    </lineage>
</organism>
<evidence type="ECO:0000256" key="3">
    <source>
        <dbReference type="ARBA" id="ARBA00022723"/>
    </source>
</evidence>
<protein>
    <recommendedName>
        <fullName evidence="7">ABC transporter substrate-binding protein</fullName>
    </recommendedName>
</protein>
<dbReference type="AlphaFoldDB" id="A0A7J3ZK24"/>
<accession>A0A7J3ZK24</accession>
<dbReference type="InterPro" id="IPR050492">
    <property type="entry name" value="Bact_metal-bind_prot9"/>
</dbReference>
<gene>
    <name evidence="6" type="ORF">ENM78_02930</name>
</gene>
<name>A0A7J3ZK24_9CREN</name>
<dbReference type="EMBL" id="DRZC01000034">
    <property type="protein sequence ID" value="HHQ80403.1"/>
    <property type="molecule type" value="Genomic_DNA"/>
</dbReference>
<dbReference type="PANTHER" id="PTHR42953:SF1">
    <property type="entry name" value="METAL-BINDING PROTEIN HI_0362-RELATED"/>
    <property type="match status" value="1"/>
</dbReference>
<dbReference type="PANTHER" id="PTHR42953">
    <property type="entry name" value="HIGH-AFFINITY ZINC UPTAKE SYSTEM PROTEIN ZNUA-RELATED"/>
    <property type="match status" value="1"/>
</dbReference>
<feature type="transmembrane region" description="Helical" evidence="5">
    <location>
        <begin position="343"/>
        <end position="361"/>
    </location>
</feature>
<sequence>MVRPCVAASNNIIFVHALNTFIMGGVHAVRVPLVLLALLVALFLPVLAHSERSGLEEDGILVIATLTSFAKDIEFLCDDRAQVLSIPPAGVDPHTYSLRPQDYERLRRADVIVTTLHTPFEYEVDRLVAQGELKPEAYIVAYEVPGIALLENPMGKPNLHGFLYSPENYVAVIRYIAGVLVELDETGRSLYTERARILETRALEAMRALEAREELVGIASTPIAQYVGEALKIQLALMLTWDPEVPPTPKSLEHARRLLESGTVSVALISGVAESQGEVRPYTAYDRALLELARTAKIPIIVIPPPTVDRPLVEIIEQIASSHASVTTSKGGSMPTGTRPSTVALLALGAAAVLAAASVVYKTRSRRGM</sequence>
<keyword evidence="5" id="KW-0472">Membrane</keyword>
<dbReference type="GO" id="GO:0046872">
    <property type="term" value="F:metal ion binding"/>
    <property type="evidence" value="ECO:0007669"/>
    <property type="project" value="UniProtKB-KW"/>
</dbReference>
<comment type="subcellular location">
    <subcellularLocation>
        <location evidence="1">Cell envelope</location>
    </subcellularLocation>
</comment>
<evidence type="ECO:0008006" key="7">
    <source>
        <dbReference type="Google" id="ProtNLM"/>
    </source>
</evidence>
<evidence type="ECO:0000256" key="4">
    <source>
        <dbReference type="ARBA" id="ARBA00022729"/>
    </source>
</evidence>